<comment type="caution">
    <text evidence="18">The sequence shown here is derived from an EMBL/GenBank/DDBJ whole genome shotgun (WGS) entry which is preliminary data.</text>
</comment>
<dbReference type="InterPro" id="IPR030400">
    <property type="entry name" value="Sedolisin_dom"/>
</dbReference>
<dbReference type="SUPFAM" id="SSF54897">
    <property type="entry name" value="Protease propeptides/inhibitors"/>
    <property type="match status" value="1"/>
</dbReference>
<keyword evidence="8 16" id="KW-0732">Signal</keyword>
<dbReference type="GO" id="GO:0046872">
    <property type="term" value="F:metal ion binding"/>
    <property type="evidence" value="ECO:0007669"/>
    <property type="project" value="UniProtKB-UniRule"/>
</dbReference>
<keyword evidence="13" id="KW-0865">Zymogen</keyword>
<evidence type="ECO:0000256" key="5">
    <source>
        <dbReference type="ARBA" id="ARBA00022525"/>
    </source>
</evidence>
<feature type="active site" description="Charge relay system" evidence="15">
    <location>
        <position position="552"/>
    </location>
</feature>
<evidence type="ECO:0000256" key="15">
    <source>
        <dbReference type="PROSITE-ProRule" id="PRU01032"/>
    </source>
</evidence>
<accession>A0AAD7TNS8</accession>
<dbReference type="Gene3D" id="3.40.50.200">
    <property type="entry name" value="Peptidase S8/S53 domain"/>
    <property type="match status" value="1"/>
</dbReference>
<dbReference type="GO" id="GO:0008240">
    <property type="term" value="F:tripeptidyl-peptidase activity"/>
    <property type="evidence" value="ECO:0007669"/>
    <property type="project" value="UniProtKB-EC"/>
</dbReference>
<evidence type="ECO:0000256" key="11">
    <source>
        <dbReference type="ARBA" id="ARBA00022837"/>
    </source>
</evidence>
<dbReference type="PANTHER" id="PTHR14218">
    <property type="entry name" value="PROTEASE S8 TRIPEPTIDYL PEPTIDASE I CLN2"/>
    <property type="match status" value="1"/>
</dbReference>
<feature type="active site" description="Charge relay system" evidence="15">
    <location>
        <position position="307"/>
    </location>
</feature>
<evidence type="ECO:0000256" key="7">
    <source>
        <dbReference type="ARBA" id="ARBA00022723"/>
    </source>
</evidence>
<feature type="chain" id="PRO_5042049324" description="tripeptidyl-peptidase II" evidence="16">
    <location>
        <begin position="18"/>
        <end position="879"/>
    </location>
</feature>
<evidence type="ECO:0000256" key="6">
    <source>
        <dbReference type="ARBA" id="ARBA00022670"/>
    </source>
</evidence>
<comment type="catalytic activity">
    <reaction evidence="1">
        <text>Release of an N-terminal tripeptide from a polypeptide.</text>
        <dbReference type="EC" id="3.4.14.10"/>
    </reaction>
</comment>
<dbReference type="SUPFAM" id="SSF52743">
    <property type="entry name" value="Subtilisin-like"/>
    <property type="match status" value="1"/>
</dbReference>
<keyword evidence="11 15" id="KW-0106">Calcium</keyword>
<feature type="binding site" evidence="15">
    <location>
        <position position="595"/>
    </location>
    <ligand>
        <name>Ca(2+)</name>
        <dbReference type="ChEBI" id="CHEBI:29108"/>
    </ligand>
</feature>
<evidence type="ECO:0000256" key="12">
    <source>
        <dbReference type="ARBA" id="ARBA00023026"/>
    </source>
</evidence>
<sequence>MLLTGFFTLSVASLAFTAHTPIKRVVHESRRSLPVGWTPVRRAEPRTILPLSVGLIQSNLENLEAYLLDVSHPDSPNYGKHWTPVQVADAFRPSKESVNAVHSWLVEDGRIGADRIKLSNSGSWILANVTVEEAEQLLGTEYYVYQHEESGKEHLACHKGYHLPEHISKHVDLVTPTLHFDAAVKRHGGVEPDQTLTSAKDIGRITKPKTGGVIHSIFNDLEHCDETITLACLRVLYDFAYAPIATSKNTIGVVEYTPQTHNASDFDLFFANFSKSQIGERPKLVGIDGGLIVPDGDLNSIAESSLDLQYVLGLIGTKRQEVQLYQVGDPIESASFNNLLDALDKSYCTSGGGDDPTQDGIYPDPAPGGYDGPEDCGTVTPAHIISTSYGYQEADLTPAYMQRQCAEYGKLSLTGVTFVYSSGDAGVGGRNDVCLDENGNQVTGGTVFSPTFPGGCPYVTSVGATQVVPGHKVTDPESAVFQRFPSGGGFSNVFPRADFQKSAVANYLEKYPPGYPSNIYNASGRAFPDVSANGLNYSVATNGEFRLISGTSASAPTFAAILSAVNDARLALGKKPVGWINPAIYSPQFNGAFNDITNGSNPNCGTQGFLATPGWDPVTGLGTPNFPKMLERWLLLPPFPVLIAGFTSEPLQHTATGSACGNLLGPANMSSDAGPPWMAYNPDGSMHFGGVPDRLLHHPEMQRRGIKLAGALNPGIVFRSTTAEDTQWAVKVLDLDTEELPIYERLLRESNKPRVHTIPCEIYREGHPLLIMPYLVQLDSLVIRDSGTIWDICFNNIVAALGEHVSTHPNSDLVFGRPYIIDFDTSRQLPLGPGDQHAIILPPTQLPPPNGLKHFDPYSWDIYCLGQVYERIVEVSDNR</sequence>
<evidence type="ECO:0000256" key="2">
    <source>
        <dbReference type="ARBA" id="ARBA00002451"/>
    </source>
</evidence>
<keyword evidence="7 15" id="KW-0479">Metal-binding</keyword>
<proteinExistence type="predicted"/>
<evidence type="ECO:0000313" key="19">
    <source>
        <dbReference type="Proteomes" id="UP001215151"/>
    </source>
</evidence>
<feature type="active site" description="Charge relay system" evidence="15">
    <location>
        <position position="303"/>
    </location>
</feature>
<dbReference type="Proteomes" id="UP001215151">
    <property type="component" value="Unassembled WGS sequence"/>
</dbReference>
<dbReference type="CDD" id="cd11377">
    <property type="entry name" value="Pro-peptidase_S53"/>
    <property type="match status" value="1"/>
</dbReference>
<feature type="domain" description="Peptidase S53" evidence="17">
    <location>
        <begin position="227"/>
        <end position="636"/>
    </location>
</feature>
<keyword evidence="6 15" id="KW-0645">Protease</keyword>
<evidence type="ECO:0000256" key="13">
    <source>
        <dbReference type="ARBA" id="ARBA00023145"/>
    </source>
</evidence>
<evidence type="ECO:0000256" key="8">
    <source>
        <dbReference type="ARBA" id="ARBA00022729"/>
    </source>
</evidence>
<evidence type="ECO:0000256" key="16">
    <source>
        <dbReference type="SAM" id="SignalP"/>
    </source>
</evidence>
<evidence type="ECO:0000256" key="4">
    <source>
        <dbReference type="ARBA" id="ARBA00012462"/>
    </source>
</evidence>
<feature type="binding site" evidence="15">
    <location>
        <position position="614"/>
    </location>
    <ligand>
        <name>Ca(2+)</name>
        <dbReference type="ChEBI" id="CHEBI:29108"/>
    </ligand>
</feature>
<dbReference type="SMART" id="SM00944">
    <property type="entry name" value="Pro-kuma_activ"/>
    <property type="match status" value="1"/>
</dbReference>
<dbReference type="InterPro" id="IPR015366">
    <property type="entry name" value="S53_propep"/>
</dbReference>
<organism evidence="18 19">
    <name type="scientific">Trametes cubensis</name>
    <dbReference type="NCBI Taxonomy" id="1111947"/>
    <lineage>
        <taxon>Eukaryota</taxon>
        <taxon>Fungi</taxon>
        <taxon>Dikarya</taxon>
        <taxon>Basidiomycota</taxon>
        <taxon>Agaricomycotina</taxon>
        <taxon>Agaricomycetes</taxon>
        <taxon>Polyporales</taxon>
        <taxon>Polyporaceae</taxon>
        <taxon>Trametes</taxon>
    </lineage>
</organism>
<dbReference type="PROSITE" id="PS51695">
    <property type="entry name" value="SEDOLISIN"/>
    <property type="match status" value="1"/>
</dbReference>
<evidence type="ECO:0000256" key="1">
    <source>
        <dbReference type="ARBA" id="ARBA00001910"/>
    </source>
</evidence>
<dbReference type="PANTHER" id="PTHR14218:SF19">
    <property type="entry name" value="SERINE PROTEASE AORO, PUTATIVE (AFU_ORTHOLOGUE AFUA_6G10250)-RELATED"/>
    <property type="match status" value="1"/>
</dbReference>
<dbReference type="GO" id="GO:0005576">
    <property type="term" value="C:extracellular region"/>
    <property type="evidence" value="ECO:0007669"/>
    <property type="project" value="UniProtKB-SubCell"/>
</dbReference>
<evidence type="ECO:0000256" key="10">
    <source>
        <dbReference type="ARBA" id="ARBA00022825"/>
    </source>
</evidence>
<dbReference type="AlphaFoldDB" id="A0AAD7TNS8"/>
<dbReference type="InterPro" id="IPR036852">
    <property type="entry name" value="Peptidase_S8/S53_dom_sf"/>
</dbReference>
<dbReference type="InterPro" id="IPR023828">
    <property type="entry name" value="Peptidase_S8_Ser-AS"/>
</dbReference>
<dbReference type="PROSITE" id="PS00138">
    <property type="entry name" value="SUBTILASE_SER"/>
    <property type="match status" value="1"/>
</dbReference>
<comment type="function">
    <text evidence="2">Secreted tripeptidyl-peptidase which degrades proteins at acidic pHs and is involved in virulence.</text>
</comment>
<feature type="signal peptide" evidence="16">
    <location>
        <begin position="1"/>
        <end position="17"/>
    </location>
</feature>
<dbReference type="EMBL" id="JAPEVG010000252">
    <property type="protein sequence ID" value="KAJ8472628.1"/>
    <property type="molecule type" value="Genomic_DNA"/>
</dbReference>
<feature type="binding site" evidence="15">
    <location>
        <position position="616"/>
    </location>
    <ligand>
        <name>Ca(2+)</name>
        <dbReference type="ChEBI" id="CHEBI:29108"/>
    </ligand>
</feature>
<keyword evidence="19" id="KW-1185">Reference proteome</keyword>
<keyword evidence="14" id="KW-0325">Glycoprotein</keyword>
<evidence type="ECO:0000313" key="18">
    <source>
        <dbReference type="EMBL" id="KAJ8472628.1"/>
    </source>
</evidence>
<name>A0AAD7TNS8_9APHY</name>
<evidence type="ECO:0000259" key="17">
    <source>
        <dbReference type="PROSITE" id="PS51695"/>
    </source>
</evidence>
<evidence type="ECO:0000256" key="9">
    <source>
        <dbReference type="ARBA" id="ARBA00022801"/>
    </source>
</evidence>
<dbReference type="CDD" id="cd04056">
    <property type="entry name" value="Peptidases_S53"/>
    <property type="match status" value="1"/>
</dbReference>
<keyword evidence="10 15" id="KW-0720">Serine protease</keyword>
<keyword evidence="9 15" id="KW-0378">Hydrolase</keyword>
<comment type="cofactor">
    <cofactor evidence="15">
        <name>Ca(2+)</name>
        <dbReference type="ChEBI" id="CHEBI:29108"/>
    </cofactor>
    <text evidence="15">Binds 1 Ca(2+) ion per subunit.</text>
</comment>
<protein>
    <recommendedName>
        <fullName evidence="4">tripeptidyl-peptidase II</fullName>
        <ecNumber evidence="4">3.4.14.10</ecNumber>
    </recommendedName>
</protein>
<gene>
    <name evidence="18" type="ORF">ONZ51_g8392</name>
</gene>
<feature type="binding site" evidence="15">
    <location>
        <position position="596"/>
    </location>
    <ligand>
        <name>Ca(2+)</name>
        <dbReference type="ChEBI" id="CHEBI:29108"/>
    </ligand>
</feature>
<comment type="subcellular location">
    <subcellularLocation>
        <location evidence="3">Secreted</location>
        <location evidence="3">Extracellular space</location>
    </subcellularLocation>
</comment>
<reference evidence="18" key="1">
    <citation type="submission" date="2022-11" db="EMBL/GenBank/DDBJ databases">
        <title>Genome Sequence of Cubamyces cubensis.</title>
        <authorList>
            <person name="Buettner E."/>
        </authorList>
    </citation>
    <scope>NUCLEOTIDE SEQUENCE</scope>
    <source>
        <strain evidence="18">MPL-01</strain>
    </source>
</reference>
<dbReference type="InterPro" id="IPR000209">
    <property type="entry name" value="Peptidase_S8/S53_dom"/>
</dbReference>
<dbReference type="FunFam" id="3.40.50.200:FF:000015">
    <property type="entry name" value="Tripeptidyl peptidase A"/>
    <property type="match status" value="1"/>
</dbReference>
<dbReference type="GO" id="GO:0004252">
    <property type="term" value="F:serine-type endopeptidase activity"/>
    <property type="evidence" value="ECO:0007669"/>
    <property type="project" value="UniProtKB-UniRule"/>
</dbReference>
<evidence type="ECO:0000256" key="3">
    <source>
        <dbReference type="ARBA" id="ARBA00004239"/>
    </source>
</evidence>
<keyword evidence="5" id="KW-0964">Secreted</keyword>
<dbReference type="Pfam" id="PF09286">
    <property type="entry name" value="Pro-kuma_activ"/>
    <property type="match status" value="1"/>
</dbReference>
<keyword evidence="12" id="KW-0843">Virulence</keyword>
<dbReference type="Pfam" id="PF00082">
    <property type="entry name" value="Peptidase_S8"/>
    <property type="match status" value="1"/>
</dbReference>
<dbReference type="EC" id="3.4.14.10" evidence="4"/>
<evidence type="ECO:0000256" key="14">
    <source>
        <dbReference type="ARBA" id="ARBA00023180"/>
    </source>
</evidence>
<dbReference type="GO" id="GO:0006508">
    <property type="term" value="P:proteolysis"/>
    <property type="evidence" value="ECO:0007669"/>
    <property type="project" value="UniProtKB-KW"/>
</dbReference>
<dbReference type="InterPro" id="IPR050819">
    <property type="entry name" value="Tripeptidyl-peptidase_I"/>
</dbReference>